<reference evidence="1 2" key="2">
    <citation type="journal article" date="2011" name="J. Bacteriol.">
        <title>Genome Sequence of Kosmotoga olearia Strain TBF 19.5.1, a Thermophilic Bacterium with a Wide Growth Temperature Range, Isolated from the Troll B Oil Platform in the North Sea.</title>
        <authorList>
            <person name="Swithers K.S."/>
            <person name="Dipippo J.L."/>
            <person name="Bruce D.C."/>
            <person name="Detter C."/>
            <person name="Tapia R."/>
            <person name="Han S."/>
            <person name="Goodwin L.A."/>
            <person name="Han J."/>
            <person name="Woyke T."/>
            <person name="Pitluck S."/>
            <person name="Pennacchio L."/>
            <person name="Nolan M."/>
            <person name="Mikhailova N."/>
            <person name="Land M.L."/>
            <person name="Nesbo C.L."/>
            <person name="Gogarten J.P."/>
            <person name="Noll K.M."/>
        </authorList>
    </citation>
    <scope>NUCLEOTIDE SEQUENCE [LARGE SCALE GENOMIC DNA]</scope>
    <source>
        <strain evidence="2">ATCC BAA-1733 / DSM 21960 / TBF 19.5.1</strain>
    </source>
</reference>
<dbReference type="AlphaFoldDB" id="C5CFP1"/>
<sequence length="74" mass="8082">MVKKGLISELVIVLVVFLWFLMGSTTGVNISVSDYDPPDGEVVDGVIFTTPCIVDYDPPDGEVVDGVSEFRFEL</sequence>
<dbReference type="STRING" id="521045.Kole_1701"/>
<evidence type="ECO:0000313" key="2">
    <source>
        <dbReference type="Proteomes" id="UP000002382"/>
    </source>
</evidence>
<dbReference type="KEGG" id="kol:Kole_1701"/>
<dbReference type="Proteomes" id="UP000002382">
    <property type="component" value="Chromosome"/>
</dbReference>
<proteinExistence type="predicted"/>
<dbReference type="HOGENOM" id="CLU_2683020_0_0_0"/>
<keyword evidence="2" id="KW-1185">Reference proteome</keyword>
<organism evidence="1 2">
    <name type="scientific">Kosmotoga olearia (strain ATCC BAA-1733 / DSM 21960 / TBF 19.5.1)</name>
    <dbReference type="NCBI Taxonomy" id="521045"/>
    <lineage>
        <taxon>Bacteria</taxon>
        <taxon>Thermotogati</taxon>
        <taxon>Thermotogota</taxon>
        <taxon>Thermotogae</taxon>
        <taxon>Kosmotogales</taxon>
        <taxon>Kosmotogaceae</taxon>
        <taxon>Kosmotoga</taxon>
    </lineage>
</organism>
<name>C5CFP1_KOSOT</name>
<dbReference type="EMBL" id="CP001634">
    <property type="protein sequence ID" value="ACR80389.1"/>
    <property type="molecule type" value="Genomic_DNA"/>
</dbReference>
<reference evidence="1 2" key="1">
    <citation type="submission" date="2009-06" db="EMBL/GenBank/DDBJ databases">
        <title>Complete sequence of Thermotogales bacterium TBF 19.5.1.</title>
        <authorList>
            <consortium name="US DOE Joint Genome Institute"/>
            <person name="Lucas S."/>
            <person name="Copeland A."/>
            <person name="Lapidus A."/>
            <person name="Glavina del Rio T."/>
            <person name="Tice H."/>
            <person name="Bruce D."/>
            <person name="Goodwin L."/>
            <person name="Pitluck S."/>
            <person name="Chertkov O."/>
            <person name="Brettin T."/>
            <person name="Detter J.C."/>
            <person name="Han C."/>
            <person name="Schmutz J."/>
            <person name="Larimer F."/>
            <person name="Land M."/>
            <person name="Hauser L."/>
            <person name="Kyrpides N."/>
            <person name="Ovchinnikova G."/>
            <person name="Noll K."/>
        </authorList>
    </citation>
    <scope>NUCLEOTIDE SEQUENCE [LARGE SCALE GENOMIC DNA]</scope>
    <source>
        <strain evidence="2">ATCC BAA-1733 / DSM 21960 / TBF 19.5.1</strain>
    </source>
</reference>
<gene>
    <name evidence="1" type="ordered locus">Kole_1701</name>
</gene>
<evidence type="ECO:0000313" key="1">
    <source>
        <dbReference type="EMBL" id="ACR80389.1"/>
    </source>
</evidence>
<protein>
    <submittedName>
        <fullName evidence="1">Uncharacterized protein</fullName>
    </submittedName>
</protein>
<dbReference type="RefSeq" id="WP_015869033.1">
    <property type="nucleotide sequence ID" value="NC_012785.1"/>
</dbReference>
<accession>C5CFP1</accession>